<dbReference type="GeneID" id="81362412"/>
<keyword evidence="1" id="KW-0472">Membrane</keyword>
<dbReference type="SUPFAM" id="SSF103473">
    <property type="entry name" value="MFS general substrate transporter"/>
    <property type="match status" value="1"/>
</dbReference>
<keyword evidence="1" id="KW-1133">Transmembrane helix</keyword>
<evidence type="ECO:0000256" key="1">
    <source>
        <dbReference type="SAM" id="Phobius"/>
    </source>
</evidence>
<dbReference type="AlphaFoldDB" id="A0A9W9EQU5"/>
<comment type="caution">
    <text evidence="2">The sequence shown here is derived from an EMBL/GenBank/DDBJ whole genome shotgun (WGS) entry which is preliminary data.</text>
</comment>
<feature type="transmembrane region" description="Helical" evidence="1">
    <location>
        <begin position="117"/>
        <end position="139"/>
    </location>
</feature>
<reference evidence="2" key="2">
    <citation type="journal article" date="2023" name="IMA Fungus">
        <title>Comparative genomic study of the Penicillium genus elucidates a diverse pangenome and 15 lateral gene transfer events.</title>
        <authorList>
            <person name="Petersen C."/>
            <person name="Sorensen T."/>
            <person name="Nielsen M.R."/>
            <person name="Sondergaard T.E."/>
            <person name="Sorensen J.L."/>
            <person name="Fitzpatrick D.A."/>
            <person name="Frisvad J.C."/>
            <person name="Nielsen K.L."/>
        </authorList>
    </citation>
    <scope>NUCLEOTIDE SEQUENCE</scope>
    <source>
        <strain evidence="2">IBT 30761</strain>
    </source>
</reference>
<dbReference type="EMBL" id="JAPQKI010000010">
    <property type="protein sequence ID" value="KAJ5086171.1"/>
    <property type="molecule type" value="Genomic_DNA"/>
</dbReference>
<evidence type="ECO:0000313" key="2">
    <source>
        <dbReference type="EMBL" id="KAJ5086171.1"/>
    </source>
</evidence>
<feature type="transmembrane region" description="Helical" evidence="1">
    <location>
        <begin position="15"/>
        <end position="36"/>
    </location>
</feature>
<gene>
    <name evidence="2" type="ORF">N7532_010942</name>
</gene>
<dbReference type="OrthoDB" id="5086884at2759"/>
<organism evidence="2 3">
    <name type="scientific">Penicillium argentinense</name>
    <dbReference type="NCBI Taxonomy" id="1131581"/>
    <lineage>
        <taxon>Eukaryota</taxon>
        <taxon>Fungi</taxon>
        <taxon>Dikarya</taxon>
        <taxon>Ascomycota</taxon>
        <taxon>Pezizomycotina</taxon>
        <taxon>Eurotiomycetes</taxon>
        <taxon>Eurotiomycetidae</taxon>
        <taxon>Eurotiales</taxon>
        <taxon>Aspergillaceae</taxon>
        <taxon>Penicillium</taxon>
    </lineage>
</organism>
<keyword evidence="1" id="KW-0812">Transmembrane</keyword>
<sequence length="293" mass="31339">MDLLVYWHLATNRQLVGGIVSAFFHAIITASFSITIPLHVRAVFEKDSLVTGIQLASIKGPNAIFSVPVRWANTRIGTRHLTSVGFVVLAPLLWMAGVPGDTRFPWAHEGRRGPVLYGLAISGTGLTSPLLNGVSMMAATGAAHEIEMEHPGLIESDDTYKKAVQGESARLDAGPVCRPDLVGAFHGARWLFHDGLRSQSAFHPCRNSSGESSANGRQLASVCSAHALHSETCHHPGPHGVLIRCRERAGVKNERCTASRYEKLSLRMFSVQTGPLAGAPPISLGAGAAFLDL</sequence>
<accession>A0A9W9EQU5</accession>
<protein>
    <submittedName>
        <fullName evidence="2">Major facilitator superfamily domain general substrate transporter</fullName>
    </submittedName>
</protein>
<dbReference type="InterPro" id="IPR036259">
    <property type="entry name" value="MFS_trans_sf"/>
</dbReference>
<name>A0A9W9EQU5_9EURO</name>
<proteinExistence type="predicted"/>
<dbReference type="RefSeq" id="XP_056470849.1">
    <property type="nucleotide sequence ID" value="XM_056623433.1"/>
</dbReference>
<evidence type="ECO:0000313" key="3">
    <source>
        <dbReference type="Proteomes" id="UP001149074"/>
    </source>
</evidence>
<feature type="transmembrane region" description="Helical" evidence="1">
    <location>
        <begin position="80"/>
        <end position="97"/>
    </location>
</feature>
<reference evidence="2" key="1">
    <citation type="submission" date="2022-11" db="EMBL/GenBank/DDBJ databases">
        <authorList>
            <person name="Petersen C."/>
        </authorList>
    </citation>
    <scope>NUCLEOTIDE SEQUENCE</scope>
    <source>
        <strain evidence="2">IBT 30761</strain>
    </source>
</reference>
<keyword evidence="3" id="KW-1185">Reference proteome</keyword>
<dbReference type="Proteomes" id="UP001149074">
    <property type="component" value="Unassembled WGS sequence"/>
</dbReference>